<keyword evidence="1" id="KW-0596">Phosphopantetheine</keyword>
<dbReference type="Pfam" id="PF00501">
    <property type="entry name" value="AMP-binding"/>
    <property type="match status" value="1"/>
</dbReference>
<dbReference type="OrthoDB" id="429813at2759"/>
<dbReference type="HOGENOM" id="CLU_002220_2_0_1"/>
<dbReference type="Gene3D" id="3.40.50.720">
    <property type="entry name" value="NAD(P)-binding Rossmann-like Domain"/>
    <property type="match status" value="1"/>
</dbReference>
<dbReference type="GO" id="GO:0031177">
    <property type="term" value="F:phosphopantetheine binding"/>
    <property type="evidence" value="ECO:0007669"/>
    <property type="project" value="InterPro"/>
</dbReference>
<dbReference type="Proteomes" id="UP000028524">
    <property type="component" value="Unassembled WGS sequence"/>
</dbReference>
<dbReference type="STRING" id="1283841.A0A084QQJ9"/>
<dbReference type="InterPro" id="IPR009081">
    <property type="entry name" value="PP-bd_ACP"/>
</dbReference>
<dbReference type="SMART" id="SM00823">
    <property type="entry name" value="PKS_PP"/>
    <property type="match status" value="1"/>
</dbReference>
<dbReference type="Pfam" id="PF00550">
    <property type="entry name" value="PP-binding"/>
    <property type="match status" value="1"/>
</dbReference>
<name>A0A084QQJ9_STAC4</name>
<evidence type="ECO:0000256" key="3">
    <source>
        <dbReference type="ARBA" id="ARBA00022857"/>
    </source>
</evidence>
<organism evidence="5 6">
    <name type="scientific">Stachybotrys chlorohalonatus (strain IBT 40285)</name>
    <dbReference type="NCBI Taxonomy" id="1283841"/>
    <lineage>
        <taxon>Eukaryota</taxon>
        <taxon>Fungi</taxon>
        <taxon>Dikarya</taxon>
        <taxon>Ascomycota</taxon>
        <taxon>Pezizomycotina</taxon>
        <taxon>Sordariomycetes</taxon>
        <taxon>Hypocreomycetidae</taxon>
        <taxon>Hypocreales</taxon>
        <taxon>Stachybotryaceae</taxon>
        <taxon>Stachybotrys</taxon>
    </lineage>
</organism>
<dbReference type="SUPFAM" id="SSF47336">
    <property type="entry name" value="ACP-like"/>
    <property type="match status" value="1"/>
</dbReference>
<evidence type="ECO:0000313" key="6">
    <source>
        <dbReference type="Proteomes" id="UP000028524"/>
    </source>
</evidence>
<dbReference type="Pfam" id="PF07993">
    <property type="entry name" value="NAD_binding_4"/>
    <property type="match status" value="1"/>
</dbReference>
<sequence>MNETHQNYFTCTLGQALKLKLRQQPFQNAIALIDEQAKELPDSPALGFADFVKNDSKHPNPLTFKQLRDLSLNASSTLSSHVGRASNNGRESGSKNIALLCTSSVDFVLTWLGLMRLGWSVLLLAPQLEPTAIQHLCSTLNAKTILVDEHYSSKASTLKDQFNIVNVPTTWETRGQAGHIDNVQIPDIACIFHTSGTSSGLPKPIPQSQMGAVGALPRFLDTGKPATFTCTPLYHGGLADSYRAWTSGAMIWFFPEGVVPITASHLIKAVDFSRGKSNVPVSYFSSVPFVLQMLSEESEGVDLLKSMDLVGVGGAALPCSIGDKLVKEDVALLSRFGSAECGFIASSHRDYASDKDWQYLRLVDDAELLTLEPRDEGLSELIIKPGWPFRAKMNRDDGSFATSDLFEPHPSNSNAWRYHSRADSQITLANGKKFDPVPVEEGILASTQCLKDVLVFGTGQYYPGALLFPRLKGMSDKDIIDAVWLHVEKSNQSTQGHARVSKQMLIVVPATNDEKPLEKSSKGTILRRKAEERYAEKISGAYEGKQKLPLLTKTVSDKELSSIVRDCFSKVLGREIDSDQDIYQQGIDSIACVQVRKLLESTCLPGDDRSLPLNVIYDQGSITSLVSYLRRIREGADVSGEHGIAAQHELMQNLVKKYGTVKYPESSSSNARGKVVVLTGATGFLGAHILDLLRQDKGVNRVYCLIRASDEHAAHERLNKALSKRGLPDLESGNETDSKVAIFPSKLFDDDLGLSLEQRQRIVEQATLFVHAAWTVNFSLRLKSFEDQVAGTHNLLKLASEGGVRFCFISSTAAVSSATSTSIPEALSPNGTDASPLGYSQSKWVAEHVCASANEYATGRDLPVSIVRVGQLCGNAKGIWNSSEAYPLMLSTASVSGSLPNLPDEQLNWMPVELAAEAILQIAFTNDSARDTTPVYHVLNPHTTPSWKDLLQWIKDTGKGPKFEVLPPSDWVARLEERLADKAVNHPSQGLLAMWKDRFSARSKEAEGADPSNAACPVFEVTLSRKASQTMQDLEPLCQERVDKIWEWCALAKPACSRCARLRIPCTGANSKRYKFLVANLPAPAKATAGIGGTITFAADPFAQVPANPDTRNASFFISRLAVHDVRYDVTAYGGFFKFLPQRVGVNRSLDAAMEAFSVAFSNYSDDQCSLPVFKKYARAITVLRGSLLRRNGEIVVETICAIYLLMLVQLSPQ</sequence>
<dbReference type="OMA" id="IWFFPEG"/>
<dbReference type="PANTHER" id="PTHR43439:SF2">
    <property type="entry name" value="ENZYME, PUTATIVE (JCVI)-RELATED"/>
    <property type="match status" value="1"/>
</dbReference>
<evidence type="ECO:0000256" key="2">
    <source>
        <dbReference type="ARBA" id="ARBA00022553"/>
    </source>
</evidence>
<dbReference type="InterPro" id="IPR020806">
    <property type="entry name" value="PKS_PP-bd"/>
</dbReference>
<evidence type="ECO:0000256" key="1">
    <source>
        <dbReference type="ARBA" id="ARBA00022450"/>
    </source>
</evidence>
<dbReference type="Gene3D" id="3.40.50.12780">
    <property type="entry name" value="N-terminal domain of ligase-like"/>
    <property type="match status" value="1"/>
</dbReference>
<dbReference type="EMBL" id="KL660471">
    <property type="protein sequence ID" value="KFA66234.1"/>
    <property type="molecule type" value="Genomic_DNA"/>
</dbReference>
<reference evidence="5 6" key="1">
    <citation type="journal article" date="2014" name="BMC Genomics">
        <title>Comparative genome sequencing reveals chemotype-specific gene clusters in the toxigenic black mold Stachybotrys.</title>
        <authorList>
            <person name="Semeiks J."/>
            <person name="Borek D."/>
            <person name="Otwinowski Z."/>
            <person name="Grishin N.V."/>
        </authorList>
    </citation>
    <scope>NUCLEOTIDE SEQUENCE [LARGE SCALE GENOMIC DNA]</scope>
    <source>
        <strain evidence="5 6">IBT 40285</strain>
    </source>
</reference>
<keyword evidence="6" id="KW-1185">Reference proteome</keyword>
<dbReference type="SUPFAM" id="SSF56801">
    <property type="entry name" value="Acetyl-CoA synthetase-like"/>
    <property type="match status" value="1"/>
</dbReference>
<dbReference type="InterPro" id="IPR000873">
    <property type="entry name" value="AMP-dep_synth/lig_dom"/>
</dbReference>
<dbReference type="InterPro" id="IPR036291">
    <property type="entry name" value="NAD(P)-bd_dom_sf"/>
</dbReference>
<dbReference type="InParanoid" id="A0A084QQJ9"/>
<dbReference type="AlphaFoldDB" id="A0A084QQJ9"/>
<dbReference type="PROSITE" id="PS50075">
    <property type="entry name" value="CARRIER"/>
    <property type="match status" value="1"/>
</dbReference>
<dbReference type="Pfam" id="PF23562">
    <property type="entry name" value="AMP-binding_C_3"/>
    <property type="match status" value="1"/>
</dbReference>
<evidence type="ECO:0000313" key="5">
    <source>
        <dbReference type="EMBL" id="KFA66234.1"/>
    </source>
</evidence>
<dbReference type="InterPro" id="IPR051414">
    <property type="entry name" value="Adenylate-forming_Reductase"/>
</dbReference>
<accession>A0A084QQJ9</accession>
<keyword evidence="3" id="KW-0521">NADP</keyword>
<feature type="domain" description="Carrier" evidence="4">
    <location>
        <begin position="555"/>
        <end position="633"/>
    </location>
</feature>
<dbReference type="SUPFAM" id="SSF51735">
    <property type="entry name" value="NAD(P)-binding Rossmann-fold domains"/>
    <property type="match status" value="1"/>
</dbReference>
<evidence type="ECO:0000259" key="4">
    <source>
        <dbReference type="PROSITE" id="PS50075"/>
    </source>
</evidence>
<dbReference type="Gene3D" id="1.10.1200.10">
    <property type="entry name" value="ACP-like"/>
    <property type="match status" value="1"/>
</dbReference>
<proteinExistence type="predicted"/>
<protein>
    <recommendedName>
        <fullName evidence="4">Carrier domain-containing protein</fullName>
    </recommendedName>
</protein>
<dbReference type="InterPro" id="IPR042099">
    <property type="entry name" value="ANL_N_sf"/>
</dbReference>
<gene>
    <name evidence="5" type="ORF">S40285_05097</name>
</gene>
<dbReference type="InterPro" id="IPR036736">
    <property type="entry name" value="ACP-like_sf"/>
</dbReference>
<keyword evidence="2" id="KW-0597">Phosphoprotein</keyword>
<dbReference type="PANTHER" id="PTHR43439">
    <property type="entry name" value="PHENYLACETATE-COENZYME A LIGASE"/>
    <property type="match status" value="1"/>
</dbReference>
<dbReference type="InterPro" id="IPR013120">
    <property type="entry name" value="FAR_NAD-bd"/>
</dbReference>